<dbReference type="InterPro" id="IPR048330">
    <property type="entry name" value="PcRGLX/YetA_2nd"/>
</dbReference>
<dbReference type="InterPro" id="IPR019546">
    <property type="entry name" value="TAT_signal_bac_arc"/>
</dbReference>
<name>A0A239K271_9BACT</name>
<feature type="domain" description="PcRGLX/YetA-like central beta-sandwich" evidence="2">
    <location>
        <begin position="136"/>
        <end position="463"/>
    </location>
</feature>
<protein>
    <submittedName>
        <fullName evidence="4">Tat (Twin-arginine translocation) pathway signal sequence</fullName>
    </submittedName>
</protein>
<dbReference type="Proteomes" id="UP000198356">
    <property type="component" value="Unassembled WGS sequence"/>
</dbReference>
<dbReference type="PANTHER" id="PTHR40081:SF1">
    <property type="entry name" value="TAT PATHWAY SIGNAL SEQUENCE DOMAIN PROTEIN"/>
    <property type="match status" value="1"/>
</dbReference>
<dbReference type="NCBIfam" id="TIGR01409">
    <property type="entry name" value="TAT_signal_seq"/>
    <property type="match status" value="1"/>
</dbReference>
<dbReference type="PANTHER" id="PTHR40081">
    <property type="entry name" value="CONCANAVALIN A-LIKE LECTIN/GLUCANASE"/>
    <property type="match status" value="1"/>
</dbReference>
<keyword evidence="5" id="KW-1185">Reference proteome</keyword>
<evidence type="ECO:0000313" key="4">
    <source>
        <dbReference type="EMBL" id="SNT12090.1"/>
    </source>
</evidence>
<sequence length="915" mass="100096">MSQTTRRDFLKDAAFAGVAISTLPLTARSLHAQGATSAVPAVTAVDLRLLDKEPTQPAGVSWGVPWARGSVSRSEGFRLESPAGNLPLQSWPLAYWPDGSVKWTGFATALPAGFASSAKLIPGAPTPVTGKPIARKEGTMVHVDTGAMQCDLPLAGANLIEAIRIGGKEIGRAGRLVCILQSGTANRPEDSPERERFVSELKQLTVEQTGPVRAVVRIEGVHRGVSSHREWLPFTVRLYFYTGQTSIRLVHTIVFDGDQEKDFIRGLGFEIDAPMRDQPLNRTVRFVGHQGGLWSEPLQPGGGNAAQESGQPFSPPPVFAQNAIWNDFKLSQPNPDGFTIVKRTGAESTWIHSASGTRAAGLASVGDLGGGLAVSIRNFWQSFPAGLEIQNAASESARLIAWLWSPEAPEMDMRFYDTHGHGLPAAYEDAQPGLSTAYGVARTSELSVFAASAFVTKAETVAMATAGAQQPIFAASPEYLHSADVFGVWSLPDRSTPFKKSIEDGLDSVLAYYERQVEERRWYGFWQYGDFIHSYSAARHVWHYDWGGHAWDNTELGAPLWLWYSFLRTGRADLFRLAEAHARNTSETDTYHLGPMRGLGSRHNVVKWGDGAKEARISQAAHWRPFYYLTTDERTGDLLREAATHSGVSMANFDPMREVEPKQPDEPPVRIRIGPDWFALAGNWMTEWERTGDKRWQEKILAGIDSILTMPFGLETGKPEANAKALAATVGFDDTTGKLTAIPNPQSHALVPANYNLATIQGGGEVMFELVPLLGRKDFEEAWLKLCRLGIAPSEVWEKDRTTHNEGADAQYVPPGQSGPRLAAYVYARTGNVAYAKRAIEMLLSQGGGIANPVLVTGSDVLQPVQEDARMSTNEASQTSLQCIEVLELCKDQLPHEAAVRVVRDPRNRSLPPTK</sequence>
<evidence type="ECO:0000313" key="5">
    <source>
        <dbReference type="Proteomes" id="UP000198356"/>
    </source>
</evidence>
<dbReference type="EMBL" id="FZOU01000004">
    <property type="protein sequence ID" value="SNT12090.1"/>
    <property type="molecule type" value="Genomic_DNA"/>
</dbReference>
<organism evidence="4 5">
    <name type="scientific">Granulicella rosea</name>
    <dbReference type="NCBI Taxonomy" id="474952"/>
    <lineage>
        <taxon>Bacteria</taxon>
        <taxon>Pseudomonadati</taxon>
        <taxon>Acidobacteriota</taxon>
        <taxon>Terriglobia</taxon>
        <taxon>Terriglobales</taxon>
        <taxon>Acidobacteriaceae</taxon>
        <taxon>Granulicella</taxon>
    </lineage>
</organism>
<dbReference type="Pfam" id="PF21346">
    <property type="entry name" value="PcRGLX_3rd"/>
    <property type="match status" value="1"/>
</dbReference>
<dbReference type="Pfam" id="PF19501">
    <property type="entry name" value="PcRGLX_1st"/>
    <property type="match status" value="1"/>
</dbReference>
<proteinExistence type="predicted"/>
<gene>
    <name evidence="4" type="ORF">SAMN05421770_104259</name>
</gene>
<evidence type="ECO:0000259" key="2">
    <source>
        <dbReference type="Pfam" id="PF21345"/>
    </source>
</evidence>
<feature type="domain" description="PcRGLX/YetA-like N-terminal RIFT barrel" evidence="1">
    <location>
        <begin position="44"/>
        <end position="119"/>
    </location>
</feature>
<evidence type="ECO:0000259" key="3">
    <source>
        <dbReference type="Pfam" id="PF21346"/>
    </source>
</evidence>
<dbReference type="PROSITE" id="PS51318">
    <property type="entry name" value="TAT"/>
    <property type="match status" value="1"/>
</dbReference>
<feature type="domain" description="PcRGLX/YetA-like C-terminal alpha/alpha toroid" evidence="3">
    <location>
        <begin position="471"/>
        <end position="894"/>
    </location>
</feature>
<dbReference type="InterPro" id="IPR045793">
    <property type="entry name" value="PcRGLX/YetA-like"/>
</dbReference>
<dbReference type="InterPro" id="IPR048329">
    <property type="entry name" value="PcRGLX_1st"/>
</dbReference>
<dbReference type="InterPro" id="IPR006311">
    <property type="entry name" value="TAT_signal"/>
</dbReference>
<dbReference type="AlphaFoldDB" id="A0A239K271"/>
<reference evidence="4 5" key="1">
    <citation type="submission" date="2017-06" db="EMBL/GenBank/DDBJ databases">
        <authorList>
            <person name="Kim H.J."/>
            <person name="Triplett B.A."/>
        </authorList>
    </citation>
    <scope>NUCLEOTIDE SEQUENCE [LARGE SCALE GENOMIC DNA]</scope>
    <source>
        <strain evidence="4 5">DSM 18704</strain>
    </source>
</reference>
<dbReference type="InterPro" id="IPR048331">
    <property type="entry name" value="PcRGLX/YetA_3rd"/>
</dbReference>
<evidence type="ECO:0000259" key="1">
    <source>
        <dbReference type="Pfam" id="PF19501"/>
    </source>
</evidence>
<dbReference type="RefSeq" id="WP_089408910.1">
    <property type="nucleotide sequence ID" value="NZ_FZOU01000004.1"/>
</dbReference>
<dbReference type="Pfam" id="PF21345">
    <property type="entry name" value="PcRGLX_2nd"/>
    <property type="match status" value="1"/>
</dbReference>
<accession>A0A239K271</accession>